<dbReference type="Gene3D" id="2.40.160.20">
    <property type="match status" value="1"/>
</dbReference>
<comment type="caution">
    <text evidence="3">The sequence shown here is derived from an EMBL/GenBank/DDBJ whole genome shotgun (WGS) entry which is preliminary data.</text>
</comment>
<feature type="signal peptide" evidence="1">
    <location>
        <begin position="1"/>
        <end position="22"/>
    </location>
</feature>
<keyword evidence="1" id="KW-0732">Signal</keyword>
<feature type="chain" id="PRO_5020604330" evidence="1">
    <location>
        <begin position="23"/>
        <end position="212"/>
    </location>
</feature>
<evidence type="ECO:0000313" key="3">
    <source>
        <dbReference type="EMBL" id="RYM33791.1"/>
    </source>
</evidence>
<dbReference type="RefSeq" id="WP_130093232.1">
    <property type="nucleotide sequence ID" value="NZ_SETE01000003.1"/>
</dbReference>
<accession>A0A4Q4KKD3</accession>
<gene>
    <name evidence="3" type="ORF">ERX46_07430</name>
</gene>
<evidence type="ECO:0000259" key="2">
    <source>
        <dbReference type="Pfam" id="PF13568"/>
    </source>
</evidence>
<protein>
    <submittedName>
        <fullName evidence="3">PorT family protein</fullName>
    </submittedName>
</protein>
<feature type="domain" description="Outer membrane protein beta-barrel" evidence="2">
    <location>
        <begin position="21"/>
        <end position="171"/>
    </location>
</feature>
<dbReference type="AlphaFoldDB" id="A0A4Q4KKD3"/>
<proteinExistence type="predicted"/>
<name>A0A4Q4KKD3_9FLAO</name>
<sequence>MFKKALSLLILSLLLYTTNCFSQNFRLGIIGGLTSSQISGDGIYGFSQFGAIAGADVNYKFNESWSASFGLQFNQKGARNFQSQTVYSAYRLRVNYIEAPVMVNYHLNKLQFSAGLYLGVKVNQKERNSFGAVDPVRNFKSFDFGGQLGVNYEIKENWQLELRFQNSLIPVRDHLANQVYPPNLFVLGNWHQKILDQGQYYTSLSLVVRWSI</sequence>
<dbReference type="InterPro" id="IPR025665">
    <property type="entry name" value="Beta-barrel_OMP_2"/>
</dbReference>
<reference evidence="3 4" key="1">
    <citation type="submission" date="2019-02" db="EMBL/GenBank/DDBJ databases">
        <title>Genome sequence of the sea-ice species Brumimicrobium glaciale.</title>
        <authorList>
            <person name="Bowman J.P."/>
        </authorList>
    </citation>
    <scope>NUCLEOTIDE SEQUENCE [LARGE SCALE GENOMIC DNA]</scope>
    <source>
        <strain evidence="3 4">IC156</strain>
    </source>
</reference>
<evidence type="ECO:0000256" key="1">
    <source>
        <dbReference type="SAM" id="SignalP"/>
    </source>
</evidence>
<organism evidence="3 4">
    <name type="scientific">Brumimicrobium glaciale</name>
    <dbReference type="NCBI Taxonomy" id="200475"/>
    <lineage>
        <taxon>Bacteria</taxon>
        <taxon>Pseudomonadati</taxon>
        <taxon>Bacteroidota</taxon>
        <taxon>Flavobacteriia</taxon>
        <taxon>Flavobacteriales</taxon>
        <taxon>Crocinitomicaceae</taxon>
        <taxon>Brumimicrobium</taxon>
    </lineage>
</organism>
<dbReference type="SUPFAM" id="SSF56925">
    <property type="entry name" value="OMPA-like"/>
    <property type="match status" value="1"/>
</dbReference>
<dbReference type="Pfam" id="PF13568">
    <property type="entry name" value="OMP_b-brl_2"/>
    <property type="match status" value="1"/>
</dbReference>
<dbReference type="Proteomes" id="UP000293952">
    <property type="component" value="Unassembled WGS sequence"/>
</dbReference>
<evidence type="ECO:0000313" key="4">
    <source>
        <dbReference type="Proteomes" id="UP000293952"/>
    </source>
</evidence>
<keyword evidence="4" id="KW-1185">Reference proteome</keyword>
<dbReference type="EMBL" id="SETE01000003">
    <property type="protein sequence ID" value="RYM33791.1"/>
    <property type="molecule type" value="Genomic_DNA"/>
</dbReference>
<dbReference type="InterPro" id="IPR011250">
    <property type="entry name" value="OMP/PagP_B-barrel"/>
</dbReference>
<dbReference type="OrthoDB" id="1001536at2"/>